<evidence type="ECO:0000256" key="1">
    <source>
        <dbReference type="ARBA" id="ARBA00022857"/>
    </source>
</evidence>
<dbReference type="InterPro" id="IPR036291">
    <property type="entry name" value="NAD(P)-bd_dom_sf"/>
</dbReference>
<dbReference type="InterPro" id="IPR008030">
    <property type="entry name" value="NmrA-like"/>
</dbReference>
<dbReference type="Pfam" id="PF05368">
    <property type="entry name" value="NmrA"/>
    <property type="match status" value="1"/>
</dbReference>
<dbReference type="Gene3D" id="3.90.25.10">
    <property type="entry name" value="UDP-galactose 4-epimerase, domain 1"/>
    <property type="match status" value="1"/>
</dbReference>
<evidence type="ECO:0000313" key="4">
    <source>
        <dbReference type="EMBL" id="QDY97767.2"/>
    </source>
</evidence>
<gene>
    <name evidence="4" type="ORF">CG010_026920</name>
</gene>
<keyword evidence="2" id="KW-0560">Oxidoreductase</keyword>
<evidence type="ECO:0000313" key="5">
    <source>
        <dbReference type="Proteomes" id="UP000222296"/>
    </source>
</evidence>
<dbReference type="PANTHER" id="PTHR47706:SF1">
    <property type="entry name" value="CIPA-LIKE, PUTATIVE (AFU_ORTHOLOGUE AFUA_1G12460)-RELATED"/>
    <property type="match status" value="1"/>
</dbReference>
<dbReference type="Proteomes" id="UP000222296">
    <property type="component" value="Plasmid pAt"/>
</dbReference>
<dbReference type="SUPFAM" id="SSF51735">
    <property type="entry name" value="NAD(P)-binding Rossmann-fold domains"/>
    <property type="match status" value="1"/>
</dbReference>
<name>A0AAP9EA09_AGRTU</name>
<dbReference type="InterPro" id="IPR051609">
    <property type="entry name" value="NmrA/Isoflavone_reductase-like"/>
</dbReference>
<accession>A0AAP9EA09</accession>
<evidence type="ECO:0000256" key="2">
    <source>
        <dbReference type="ARBA" id="ARBA00023002"/>
    </source>
</evidence>
<organism evidence="4 5">
    <name type="scientific">Agrobacterium tumefaciens</name>
    <dbReference type="NCBI Taxonomy" id="358"/>
    <lineage>
        <taxon>Bacteria</taxon>
        <taxon>Pseudomonadati</taxon>
        <taxon>Pseudomonadota</taxon>
        <taxon>Alphaproteobacteria</taxon>
        <taxon>Hyphomicrobiales</taxon>
        <taxon>Rhizobiaceae</taxon>
        <taxon>Rhizobium/Agrobacterium group</taxon>
        <taxon>Agrobacterium</taxon>
        <taxon>Agrobacterium tumefaciens complex</taxon>
    </lineage>
</organism>
<proteinExistence type="predicted"/>
<keyword evidence="1" id="KW-0521">NADP</keyword>
<dbReference type="RefSeq" id="WP_163118034.1">
    <property type="nucleotide sequence ID" value="NZ_CP042276.1"/>
</dbReference>
<feature type="domain" description="NmrA-like" evidence="3">
    <location>
        <begin position="4"/>
        <end position="114"/>
    </location>
</feature>
<dbReference type="AlphaFoldDB" id="A0AAP9EA09"/>
<geneLocation type="plasmid" evidence="5">
    <name>pat</name>
</geneLocation>
<sequence length="304" mass="32310">MDRKIVVLAGATGHLGNLVARALADKNDTVVRALVRPGSAAKAAGLAGLGVEVVETAIDGSGDQGALDKAMEGAFSVVSALQGGPDVIVGVQSHLLEAAARAGASRFIPSDFSMNMFGLAEGENINLDIRRAFARQADGIRGGVSVVHVLNGCFIDTRVLFGFLGAINLERGEAYLWGEGNQPMDFTTFADTARFTAEAATDPNPVPTIFNVAGDTLNFHDLVKAYEEGSGKSLTVVRMGSLADMDAEIAKRQRADPQNMYAYIPLMYWRGMLDGKGKLGELVNDRYPIGNLTTVKDYVRNEGL</sequence>
<dbReference type="Gene3D" id="3.40.50.720">
    <property type="entry name" value="NAD(P)-binding Rossmann-like Domain"/>
    <property type="match status" value="1"/>
</dbReference>
<reference evidence="4 5" key="1">
    <citation type="journal article" date="2017" name="Genome Announc.">
        <title>Draft Genome Sequence of Agrobacterium tumefaciens Biovar 1 Strain 186, Isolated from Walnut.</title>
        <authorList>
            <person name="Poret-Peterson A.T."/>
            <person name="Bhatnagar S."/>
            <person name="McClean A.E."/>
            <person name="Kluepfel D.A."/>
        </authorList>
    </citation>
    <scope>NUCLEOTIDE SEQUENCE [LARGE SCALE GENOMIC DNA]</scope>
    <source>
        <strain evidence="4 5">186</strain>
    </source>
</reference>
<keyword evidence="4" id="KW-0614">Plasmid</keyword>
<protein>
    <submittedName>
        <fullName evidence="4">NmrA family NAD(P)-binding protein</fullName>
    </submittedName>
</protein>
<evidence type="ECO:0000259" key="3">
    <source>
        <dbReference type="Pfam" id="PF05368"/>
    </source>
</evidence>
<dbReference type="EMBL" id="CP042276">
    <property type="protein sequence ID" value="QDY97767.2"/>
    <property type="molecule type" value="Genomic_DNA"/>
</dbReference>
<dbReference type="PANTHER" id="PTHR47706">
    <property type="entry name" value="NMRA-LIKE FAMILY PROTEIN"/>
    <property type="match status" value="1"/>
</dbReference>
<dbReference type="GO" id="GO:0016491">
    <property type="term" value="F:oxidoreductase activity"/>
    <property type="evidence" value="ECO:0007669"/>
    <property type="project" value="UniProtKB-KW"/>
</dbReference>